<feature type="compositionally biased region" description="Basic residues" evidence="1">
    <location>
        <begin position="68"/>
        <end position="77"/>
    </location>
</feature>
<dbReference type="Proteomes" id="UP001328107">
    <property type="component" value="Unassembled WGS sequence"/>
</dbReference>
<reference evidence="3" key="1">
    <citation type="submission" date="2022-10" db="EMBL/GenBank/DDBJ databases">
        <title>Genome assembly of Pristionchus species.</title>
        <authorList>
            <person name="Yoshida K."/>
            <person name="Sommer R.J."/>
        </authorList>
    </citation>
    <scope>NUCLEOTIDE SEQUENCE [LARGE SCALE GENOMIC DNA]</scope>
    <source>
        <strain evidence="3">RS5460</strain>
    </source>
</reference>
<name>A0AAN5CZM9_9BILA</name>
<proteinExistence type="predicted"/>
<keyword evidence="3" id="KW-1185">Reference proteome</keyword>
<dbReference type="EMBL" id="BTRK01000005">
    <property type="protein sequence ID" value="GMR52957.1"/>
    <property type="molecule type" value="Genomic_DNA"/>
</dbReference>
<dbReference type="AlphaFoldDB" id="A0AAN5CZM9"/>
<protein>
    <submittedName>
        <fullName evidence="2">Uncharacterized protein</fullName>
    </submittedName>
</protein>
<feature type="non-terminal residue" evidence="2">
    <location>
        <position position="242"/>
    </location>
</feature>
<feature type="region of interest" description="Disordered" evidence="1">
    <location>
        <begin position="49"/>
        <end position="92"/>
    </location>
</feature>
<accession>A0AAN5CZM9</accession>
<gene>
    <name evidence="2" type="ORF">PMAYCL1PPCAC_23152</name>
</gene>
<comment type="caution">
    <text evidence="2">The sequence shown here is derived from an EMBL/GenBank/DDBJ whole genome shotgun (WGS) entry which is preliminary data.</text>
</comment>
<evidence type="ECO:0000256" key="1">
    <source>
        <dbReference type="SAM" id="MobiDB-lite"/>
    </source>
</evidence>
<organism evidence="2 3">
    <name type="scientific">Pristionchus mayeri</name>
    <dbReference type="NCBI Taxonomy" id="1317129"/>
    <lineage>
        <taxon>Eukaryota</taxon>
        <taxon>Metazoa</taxon>
        <taxon>Ecdysozoa</taxon>
        <taxon>Nematoda</taxon>
        <taxon>Chromadorea</taxon>
        <taxon>Rhabditida</taxon>
        <taxon>Rhabditina</taxon>
        <taxon>Diplogasteromorpha</taxon>
        <taxon>Diplogasteroidea</taxon>
        <taxon>Neodiplogasteridae</taxon>
        <taxon>Pristionchus</taxon>
    </lineage>
</organism>
<evidence type="ECO:0000313" key="3">
    <source>
        <dbReference type="Proteomes" id="UP001328107"/>
    </source>
</evidence>
<evidence type="ECO:0000313" key="2">
    <source>
        <dbReference type="EMBL" id="GMR52957.1"/>
    </source>
</evidence>
<sequence>MAFWNFHAPMPMFGWNGSLYFPGGNHGRDSGGVPAAAAAAGAAGVAGVQPVRASRSGPIPANAPVPQPRRRRTRQGRLRSPSSSSSIPEVDQSGDALRLALANEMDDRFARLRSNQHLAPTTKKTGPIHFEEIPSLMDEREAAEKALVDRYVRILETAVKEGIPDHDLAFCEQEMLNELKMWRDRVKQEKLDNADLRAYLLSRRESLCGVHSTLTSALAEVNNAKDMVFAPRCPPVQPPPRI</sequence>